<dbReference type="STRING" id="1325735.A0A428RVM4"/>
<gene>
    <name evidence="3" type="ORF">CEP52_017167</name>
</gene>
<feature type="transmembrane region" description="Helical" evidence="2">
    <location>
        <begin position="20"/>
        <end position="39"/>
    </location>
</feature>
<proteinExistence type="predicted"/>
<keyword evidence="2" id="KW-0472">Membrane</keyword>
<feature type="transmembrane region" description="Helical" evidence="2">
    <location>
        <begin position="177"/>
        <end position="195"/>
    </location>
</feature>
<evidence type="ECO:0000313" key="3">
    <source>
        <dbReference type="EMBL" id="RSL81576.1"/>
    </source>
</evidence>
<dbReference type="EMBL" id="NKCK01000459">
    <property type="protein sequence ID" value="RSL81576.1"/>
    <property type="molecule type" value="Genomic_DNA"/>
</dbReference>
<evidence type="ECO:0000313" key="4">
    <source>
        <dbReference type="Proteomes" id="UP000287144"/>
    </source>
</evidence>
<feature type="compositionally biased region" description="Basic and acidic residues" evidence="1">
    <location>
        <begin position="409"/>
        <end position="427"/>
    </location>
</feature>
<dbReference type="AlphaFoldDB" id="A0A428RVM4"/>
<evidence type="ECO:0000256" key="1">
    <source>
        <dbReference type="SAM" id="MobiDB-lite"/>
    </source>
</evidence>
<keyword evidence="2" id="KW-1133">Transmembrane helix</keyword>
<evidence type="ECO:0000256" key="2">
    <source>
        <dbReference type="SAM" id="Phobius"/>
    </source>
</evidence>
<comment type="caution">
    <text evidence="3">The sequence shown here is derived from an EMBL/GenBank/DDBJ whole genome shotgun (WGS) entry which is preliminary data.</text>
</comment>
<feature type="transmembrane region" description="Helical" evidence="2">
    <location>
        <begin position="302"/>
        <end position="321"/>
    </location>
</feature>
<keyword evidence="4" id="KW-1185">Reference proteome</keyword>
<protein>
    <submittedName>
        <fullName evidence="3">Uncharacterized protein</fullName>
    </submittedName>
</protein>
<feature type="transmembrane region" description="Helical" evidence="2">
    <location>
        <begin position="276"/>
        <end position="295"/>
    </location>
</feature>
<dbReference type="Proteomes" id="UP000287144">
    <property type="component" value="Unassembled WGS sequence"/>
</dbReference>
<feature type="transmembrane region" description="Helical" evidence="2">
    <location>
        <begin position="46"/>
        <end position="65"/>
    </location>
</feature>
<sequence length="438" mass="47669">MAPTTSDQISAQWIEPGDIFSVLLIVGGDVVQLALAALTGSPLTPVAFSFGWVAFAISAVVAALGENRLVRCPPEVSLKVINLRSGYDRSNQSWLLGRLVKTYDFWMPPAVKARLRSSCVLPSDEEQGCAVASASSSSSSSSAGNSVLDPCAAPIALCVAVYKWVDGVEPGVPARDWVWWSGFLVSALQLGVSTIPWGRHGNWAIFIATAGGTVLAYISASLPQWRREKWHARRARKDVALTLGNGSQHVIVILGADNGLDLEALASGRTPNMRTTPAFTSIMVVLWLALLITCAGIKTDTWYLLAVGGLGMMHNLVVAGMPRHPAALGLPIELAKATTDAGSPAGQRESPEIFARKKVMWTLMELEEKYKGYGEAIKHEFFPGKLRHWEEEWWSSKDPAQRRQLLRKAQKEDLDKSSCKTRHEGPSKRVSPTRTGMR</sequence>
<name>A0A428RVM4_9HYPO</name>
<feature type="region of interest" description="Disordered" evidence="1">
    <location>
        <begin position="395"/>
        <end position="438"/>
    </location>
</feature>
<organism evidence="3 4">
    <name type="scientific">Fusarium oligoseptatum</name>
    <dbReference type="NCBI Taxonomy" id="2604345"/>
    <lineage>
        <taxon>Eukaryota</taxon>
        <taxon>Fungi</taxon>
        <taxon>Dikarya</taxon>
        <taxon>Ascomycota</taxon>
        <taxon>Pezizomycotina</taxon>
        <taxon>Sordariomycetes</taxon>
        <taxon>Hypocreomycetidae</taxon>
        <taxon>Hypocreales</taxon>
        <taxon>Nectriaceae</taxon>
        <taxon>Fusarium</taxon>
        <taxon>Fusarium solani species complex</taxon>
    </lineage>
</organism>
<accession>A0A428RVM4</accession>
<keyword evidence="2" id="KW-0812">Transmembrane</keyword>
<feature type="transmembrane region" description="Helical" evidence="2">
    <location>
        <begin position="201"/>
        <end position="218"/>
    </location>
</feature>
<reference evidence="3 4" key="1">
    <citation type="submission" date="2017-06" db="EMBL/GenBank/DDBJ databases">
        <title>Comparative genomic analysis of Ambrosia Fusariam Clade fungi.</title>
        <authorList>
            <person name="Stajich J.E."/>
            <person name="Carrillo J."/>
            <person name="Kijimoto T."/>
            <person name="Eskalen A."/>
            <person name="O'Donnell K."/>
            <person name="Kasson M."/>
        </authorList>
    </citation>
    <scope>NUCLEOTIDE SEQUENCE [LARGE SCALE GENOMIC DNA]</scope>
    <source>
        <strain evidence="3 4">NRRL62579</strain>
    </source>
</reference>